<evidence type="ECO:0000313" key="2">
    <source>
        <dbReference type="Proteomes" id="UP000002668"/>
    </source>
</evidence>
<dbReference type="GO" id="GO:0000245">
    <property type="term" value="P:spliceosomal complex assembly"/>
    <property type="evidence" value="ECO:0007669"/>
    <property type="project" value="InterPro"/>
</dbReference>
<proteinExistence type="predicted"/>
<organism evidence="2">
    <name type="scientific">Leptosphaeria maculans (strain JN3 / isolate v23.1.3 / race Av1-4-5-6-7-8)</name>
    <name type="common">Blackleg fungus</name>
    <name type="synonym">Phoma lingam</name>
    <dbReference type="NCBI Taxonomy" id="985895"/>
    <lineage>
        <taxon>Eukaryota</taxon>
        <taxon>Fungi</taxon>
        <taxon>Dikarya</taxon>
        <taxon>Ascomycota</taxon>
        <taxon>Pezizomycotina</taxon>
        <taxon>Dothideomycetes</taxon>
        <taxon>Pleosporomycetidae</taxon>
        <taxon>Pleosporales</taxon>
        <taxon>Pleosporineae</taxon>
        <taxon>Leptosphaeriaceae</taxon>
        <taxon>Plenodomus</taxon>
        <taxon>Plenodomus lingam/Leptosphaeria maculans species complex</taxon>
    </lineage>
</organism>
<sequence length="198" mass="21923">MVPEADPSVLNHIPAAELAQKAGVAEVVGRVVLEIADKSISTLGAHDEDQRLEEQLIDDVLVAFQIRIIIDDLADVITFVDLHAMQPSTRNLLPRSTTILRNRRENVQENTIEFVCDEDGRYGGNDSEKTVQYTTAALHLWWTREVVEPATQVINCGEHGHLPRDASSSHCVPRRSIFVADGPTRIPFTILLVAGIVE</sequence>
<gene>
    <name evidence="1" type="ORF">LEMA_P068340.1</name>
</gene>
<dbReference type="AlphaFoldDB" id="E4ZJP1"/>
<dbReference type="OrthoDB" id="1736877at2759"/>
<dbReference type="Proteomes" id="UP000002668">
    <property type="component" value="Genome"/>
</dbReference>
<dbReference type="PANTHER" id="PTHR12097">
    <property type="entry name" value="SPLICING FACTOR 3B, SUBUNIT 1-RELATED"/>
    <property type="match status" value="1"/>
</dbReference>
<name>E4ZJP1_LEPMJ</name>
<accession>E4ZJP1</accession>
<protein>
    <submittedName>
        <fullName evidence="1">Predicted protein</fullName>
    </submittedName>
</protein>
<dbReference type="STRING" id="985895.E4ZJP1"/>
<dbReference type="GO" id="GO:0003729">
    <property type="term" value="F:mRNA binding"/>
    <property type="evidence" value="ECO:0007669"/>
    <property type="project" value="InterPro"/>
</dbReference>
<reference evidence="2" key="1">
    <citation type="journal article" date="2011" name="Nat. Commun.">
        <title>Effector diversification within compartments of the Leptosphaeria maculans genome affected by Repeat-Induced Point mutations.</title>
        <authorList>
            <person name="Rouxel T."/>
            <person name="Grandaubert J."/>
            <person name="Hane J.K."/>
            <person name="Hoede C."/>
            <person name="van de Wouw A.P."/>
            <person name="Couloux A."/>
            <person name="Dominguez V."/>
            <person name="Anthouard V."/>
            <person name="Bally P."/>
            <person name="Bourras S."/>
            <person name="Cozijnsen A.J."/>
            <person name="Ciuffetti L.M."/>
            <person name="Degrave A."/>
            <person name="Dilmaghani A."/>
            <person name="Duret L."/>
            <person name="Fudal I."/>
            <person name="Goodwin S.B."/>
            <person name="Gout L."/>
            <person name="Glaser N."/>
            <person name="Linglin J."/>
            <person name="Kema G.H.J."/>
            <person name="Lapalu N."/>
            <person name="Lawrence C.B."/>
            <person name="May K."/>
            <person name="Meyer M."/>
            <person name="Ollivier B."/>
            <person name="Poulain J."/>
            <person name="Schoch C.L."/>
            <person name="Simon A."/>
            <person name="Spatafora J.W."/>
            <person name="Stachowiak A."/>
            <person name="Turgeon B.G."/>
            <person name="Tyler B.M."/>
            <person name="Vincent D."/>
            <person name="Weissenbach J."/>
            <person name="Amselem J."/>
            <person name="Quesneville H."/>
            <person name="Oliver R.P."/>
            <person name="Wincker P."/>
            <person name="Balesdent M.-H."/>
            <person name="Howlett B.J."/>
        </authorList>
    </citation>
    <scope>NUCLEOTIDE SEQUENCE [LARGE SCALE GENOMIC DNA]</scope>
    <source>
        <strain evidence="2">JN3 / isolate v23.1.3 / race Av1-4-5-6-7-8</strain>
    </source>
</reference>
<dbReference type="VEuPathDB" id="FungiDB:LEMA_P068340.1"/>
<dbReference type="InParanoid" id="E4ZJP1"/>
<dbReference type="HOGENOM" id="CLU_1378350_0_0_1"/>
<keyword evidence="2" id="KW-1185">Reference proteome</keyword>
<dbReference type="InterPro" id="IPR038737">
    <property type="entry name" value="SF3b_su1-like"/>
</dbReference>
<evidence type="ECO:0000313" key="1">
    <source>
        <dbReference type="EMBL" id="CBX91326.1"/>
    </source>
</evidence>
<dbReference type="EMBL" id="FP929072">
    <property type="protein sequence ID" value="CBX91326.1"/>
    <property type="molecule type" value="Genomic_DNA"/>
</dbReference>